<dbReference type="Gene3D" id="3.50.50.60">
    <property type="entry name" value="FAD/NAD(P)-binding domain"/>
    <property type="match status" value="1"/>
</dbReference>
<keyword evidence="1" id="KW-0285">Flavoprotein</keyword>
<dbReference type="AlphaFoldDB" id="A0AAD4BSF2"/>
<keyword evidence="5" id="KW-1185">Reference proteome</keyword>
<dbReference type="PANTHER" id="PTHR46720:SF3">
    <property type="entry name" value="FAD-BINDING DOMAIN-CONTAINING PROTEIN-RELATED"/>
    <property type="match status" value="1"/>
</dbReference>
<organism evidence="4 5">
    <name type="scientific">Boletus edulis BED1</name>
    <dbReference type="NCBI Taxonomy" id="1328754"/>
    <lineage>
        <taxon>Eukaryota</taxon>
        <taxon>Fungi</taxon>
        <taxon>Dikarya</taxon>
        <taxon>Basidiomycota</taxon>
        <taxon>Agaricomycotina</taxon>
        <taxon>Agaricomycetes</taxon>
        <taxon>Agaricomycetidae</taxon>
        <taxon>Boletales</taxon>
        <taxon>Boletineae</taxon>
        <taxon>Boletaceae</taxon>
        <taxon>Boletoideae</taxon>
        <taxon>Boletus</taxon>
    </lineage>
</organism>
<dbReference type="InterPro" id="IPR051104">
    <property type="entry name" value="FAD_monoxygenase"/>
</dbReference>
<dbReference type="InterPro" id="IPR036188">
    <property type="entry name" value="FAD/NAD-bd_sf"/>
</dbReference>
<dbReference type="GO" id="GO:0016491">
    <property type="term" value="F:oxidoreductase activity"/>
    <property type="evidence" value="ECO:0007669"/>
    <property type="project" value="UniProtKB-KW"/>
</dbReference>
<evidence type="ECO:0000256" key="1">
    <source>
        <dbReference type="ARBA" id="ARBA00022630"/>
    </source>
</evidence>
<keyword evidence="3" id="KW-0560">Oxidoreductase</keyword>
<accession>A0AAD4BSF2</accession>
<dbReference type="Proteomes" id="UP001194468">
    <property type="component" value="Unassembled WGS sequence"/>
</dbReference>
<reference evidence="4" key="1">
    <citation type="submission" date="2019-10" db="EMBL/GenBank/DDBJ databases">
        <authorList>
            <consortium name="DOE Joint Genome Institute"/>
            <person name="Kuo A."/>
            <person name="Miyauchi S."/>
            <person name="Kiss E."/>
            <person name="Drula E."/>
            <person name="Kohler A."/>
            <person name="Sanchez-Garcia M."/>
            <person name="Andreopoulos B."/>
            <person name="Barry K.W."/>
            <person name="Bonito G."/>
            <person name="Buee M."/>
            <person name="Carver A."/>
            <person name="Chen C."/>
            <person name="Cichocki N."/>
            <person name="Clum A."/>
            <person name="Culley D."/>
            <person name="Crous P.W."/>
            <person name="Fauchery L."/>
            <person name="Girlanda M."/>
            <person name="Hayes R."/>
            <person name="Keri Z."/>
            <person name="LaButti K."/>
            <person name="Lipzen A."/>
            <person name="Lombard V."/>
            <person name="Magnuson J."/>
            <person name="Maillard F."/>
            <person name="Morin E."/>
            <person name="Murat C."/>
            <person name="Nolan M."/>
            <person name="Ohm R."/>
            <person name="Pangilinan J."/>
            <person name="Pereira M."/>
            <person name="Perotto S."/>
            <person name="Peter M."/>
            <person name="Riley R."/>
            <person name="Sitrit Y."/>
            <person name="Stielow B."/>
            <person name="Szollosi G."/>
            <person name="Zifcakova L."/>
            <person name="Stursova M."/>
            <person name="Spatafora J.W."/>
            <person name="Tedersoo L."/>
            <person name="Vaario L.-M."/>
            <person name="Yamada A."/>
            <person name="Yan M."/>
            <person name="Wang P."/>
            <person name="Xu J."/>
            <person name="Bruns T."/>
            <person name="Baldrian P."/>
            <person name="Vilgalys R."/>
            <person name="Henrissat B."/>
            <person name="Grigoriev I.V."/>
            <person name="Hibbett D."/>
            <person name="Nagy L.G."/>
            <person name="Martin F.M."/>
        </authorList>
    </citation>
    <scope>NUCLEOTIDE SEQUENCE</scope>
    <source>
        <strain evidence="4">BED1</strain>
    </source>
</reference>
<reference evidence="4" key="2">
    <citation type="journal article" date="2020" name="Nat. Commun.">
        <title>Large-scale genome sequencing of mycorrhizal fungi provides insights into the early evolution of symbiotic traits.</title>
        <authorList>
            <person name="Miyauchi S."/>
            <person name="Kiss E."/>
            <person name="Kuo A."/>
            <person name="Drula E."/>
            <person name="Kohler A."/>
            <person name="Sanchez-Garcia M."/>
            <person name="Morin E."/>
            <person name="Andreopoulos B."/>
            <person name="Barry K.W."/>
            <person name="Bonito G."/>
            <person name="Buee M."/>
            <person name="Carver A."/>
            <person name="Chen C."/>
            <person name="Cichocki N."/>
            <person name="Clum A."/>
            <person name="Culley D."/>
            <person name="Crous P.W."/>
            <person name="Fauchery L."/>
            <person name="Girlanda M."/>
            <person name="Hayes R.D."/>
            <person name="Keri Z."/>
            <person name="LaButti K."/>
            <person name="Lipzen A."/>
            <person name="Lombard V."/>
            <person name="Magnuson J."/>
            <person name="Maillard F."/>
            <person name="Murat C."/>
            <person name="Nolan M."/>
            <person name="Ohm R.A."/>
            <person name="Pangilinan J."/>
            <person name="Pereira M.F."/>
            <person name="Perotto S."/>
            <person name="Peter M."/>
            <person name="Pfister S."/>
            <person name="Riley R."/>
            <person name="Sitrit Y."/>
            <person name="Stielow J.B."/>
            <person name="Szollosi G."/>
            <person name="Zifcakova L."/>
            <person name="Stursova M."/>
            <person name="Spatafora J.W."/>
            <person name="Tedersoo L."/>
            <person name="Vaario L.M."/>
            <person name="Yamada A."/>
            <person name="Yan M."/>
            <person name="Wang P."/>
            <person name="Xu J."/>
            <person name="Bruns T."/>
            <person name="Baldrian P."/>
            <person name="Vilgalys R."/>
            <person name="Dunand C."/>
            <person name="Henrissat B."/>
            <person name="Grigoriev I.V."/>
            <person name="Hibbett D."/>
            <person name="Nagy L.G."/>
            <person name="Martin F.M."/>
        </authorList>
    </citation>
    <scope>NUCLEOTIDE SEQUENCE</scope>
    <source>
        <strain evidence="4">BED1</strain>
    </source>
</reference>
<evidence type="ECO:0000256" key="3">
    <source>
        <dbReference type="ARBA" id="ARBA00023002"/>
    </source>
</evidence>
<dbReference type="GO" id="GO:0044550">
    <property type="term" value="P:secondary metabolite biosynthetic process"/>
    <property type="evidence" value="ECO:0007669"/>
    <property type="project" value="TreeGrafter"/>
</dbReference>
<evidence type="ECO:0000313" key="4">
    <source>
        <dbReference type="EMBL" id="KAF8438466.1"/>
    </source>
</evidence>
<evidence type="ECO:0000313" key="5">
    <source>
        <dbReference type="Proteomes" id="UP001194468"/>
    </source>
</evidence>
<dbReference type="EMBL" id="WHUW01000016">
    <property type="protein sequence ID" value="KAF8438466.1"/>
    <property type="molecule type" value="Genomic_DNA"/>
</dbReference>
<evidence type="ECO:0008006" key="6">
    <source>
        <dbReference type="Google" id="ProtNLM"/>
    </source>
</evidence>
<proteinExistence type="predicted"/>
<dbReference type="SUPFAM" id="SSF51905">
    <property type="entry name" value="FAD/NAD(P)-binding domain"/>
    <property type="match status" value="1"/>
</dbReference>
<dbReference type="PANTHER" id="PTHR46720">
    <property type="entry name" value="HYDROXYLASE, PUTATIVE (AFU_ORTHOLOGUE AFUA_3G01460)-RELATED"/>
    <property type="match status" value="1"/>
</dbReference>
<keyword evidence="2" id="KW-0274">FAD</keyword>
<gene>
    <name evidence="4" type="ORF">L210DRAFT_2267527</name>
</gene>
<comment type="caution">
    <text evidence="4">The sequence shown here is derived from an EMBL/GenBank/DDBJ whole genome shotgun (WGS) entry which is preliminary data.</text>
</comment>
<name>A0AAD4BSF2_BOLED</name>
<evidence type="ECO:0000256" key="2">
    <source>
        <dbReference type="ARBA" id="ARBA00022827"/>
    </source>
</evidence>
<sequence length="143" mass="16239">MSLICLRLLGGQLMLHRKDMVEFLLRNFPASCKIHTFKRLDSYDVKSETGKITLHFFDGTSSVTDVLVGTDGIHSATRGTMYKRLAFSIRDDESRERLFDCNDPVWTGILVYRNLVPATKLMKECPDVELLTSLTLVSHVTDL</sequence>
<protein>
    <recommendedName>
        <fullName evidence="6">FAD-binding domain-containing protein</fullName>
    </recommendedName>
</protein>